<comment type="subcellular location">
    <subcellularLocation>
        <location evidence="13">Cytoplasm</location>
    </subcellularLocation>
</comment>
<dbReference type="InterPro" id="IPR011761">
    <property type="entry name" value="ATP-grasp"/>
</dbReference>
<keyword evidence="13" id="KW-0963">Cytoplasm</keyword>
<evidence type="ECO:0000256" key="5">
    <source>
        <dbReference type="ARBA" id="ARBA00022723"/>
    </source>
</evidence>
<sequence>MSQRNIRKPRVMLLFGGRSSEHPVSCVTAAGVLDAIDRDKYDVVPVGITRDGAWTLVDQDFSTWSLSNNQKPEVTAGSEFLRLTGEPGSHELLASDAAHAVRSLGEIDLVFPLLHGPFGEDGSLQGMLEMVDVPYVGSGIAASAIGMDKHFMKVVFEAAGFEVGPYVVIGDKAWERDQEACLESVKALAYPLFVKPARAGSSVGITRVDTSDGLVAAIVEARIHDPKVIVEAGIVGREIECGVLEGRGSLSARASMPGEIVVDDAGHTFYDFDAKYVNGAAAQLSCPASLDSEATAEVRRLAAEAFDAVNAEGLSRVDFFYTPEGKWIINEINTMPGFTPSSMYPHMWSKTGVDYGELIDELIHLGLNRKTGLR</sequence>
<reference evidence="17" key="1">
    <citation type="journal article" date="2019" name="Int. J. Syst. Evol. Microbiol.">
        <title>The Global Catalogue of Microorganisms (GCM) 10K type strain sequencing project: providing services to taxonomists for standard genome sequencing and annotation.</title>
        <authorList>
            <consortium name="The Broad Institute Genomics Platform"/>
            <consortium name="The Broad Institute Genome Sequencing Center for Infectious Disease"/>
            <person name="Wu L."/>
            <person name="Ma J."/>
        </authorList>
    </citation>
    <scope>NUCLEOTIDE SEQUENCE [LARGE SCALE GENOMIC DNA]</scope>
    <source>
        <strain evidence="17">JCM 18952</strain>
    </source>
</reference>
<evidence type="ECO:0000256" key="3">
    <source>
        <dbReference type="ARBA" id="ARBA00010871"/>
    </source>
</evidence>
<gene>
    <name evidence="13" type="primary">ddl</name>
    <name evidence="16" type="ORF">GCM10025778_14640</name>
</gene>
<dbReference type="Gene3D" id="3.30.1490.20">
    <property type="entry name" value="ATP-grasp fold, A domain"/>
    <property type="match status" value="1"/>
</dbReference>
<keyword evidence="5" id="KW-0479">Metal-binding</keyword>
<feature type="domain" description="ATP-grasp" evidence="15">
    <location>
        <begin position="153"/>
        <end position="364"/>
    </location>
</feature>
<evidence type="ECO:0000256" key="1">
    <source>
        <dbReference type="ARBA" id="ARBA00001936"/>
    </source>
</evidence>
<dbReference type="NCBIfam" id="NF002528">
    <property type="entry name" value="PRK01966.1-4"/>
    <property type="match status" value="1"/>
</dbReference>
<dbReference type="EMBL" id="BAABLK010000024">
    <property type="protein sequence ID" value="GAA5226931.1"/>
    <property type="molecule type" value="Genomic_DNA"/>
</dbReference>
<dbReference type="InterPro" id="IPR005905">
    <property type="entry name" value="D_ala_D_ala"/>
</dbReference>
<keyword evidence="17" id="KW-1185">Reference proteome</keyword>
<dbReference type="InterPro" id="IPR013815">
    <property type="entry name" value="ATP_grasp_subdomain_1"/>
</dbReference>
<dbReference type="SUPFAM" id="SSF56059">
    <property type="entry name" value="Glutathione synthetase ATP-binding domain-like"/>
    <property type="match status" value="1"/>
</dbReference>
<evidence type="ECO:0000256" key="9">
    <source>
        <dbReference type="ARBA" id="ARBA00022960"/>
    </source>
</evidence>
<comment type="similarity">
    <text evidence="3 13">Belongs to the D-alanine--D-alanine ligase family.</text>
</comment>
<dbReference type="InterPro" id="IPR000291">
    <property type="entry name" value="D-Ala_lig_Van_CS"/>
</dbReference>
<dbReference type="PIRSF" id="PIRSF039102">
    <property type="entry name" value="Ddl/VanB"/>
    <property type="match status" value="1"/>
</dbReference>
<dbReference type="InterPro" id="IPR011095">
    <property type="entry name" value="Dala_Dala_lig_C"/>
</dbReference>
<name>A0ABP9TKI4_9MICC</name>
<keyword evidence="10 13" id="KW-0573">Peptidoglycan synthesis</keyword>
<dbReference type="PROSITE" id="PS00843">
    <property type="entry name" value="DALA_DALA_LIGASE_1"/>
    <property type="match status" value="1"/>
</dbReference>
<dbReference type="PROSITE" id="PS50975">
    <property type="entry name" value="ATP_GRASP"/>
    <property type="match status" value="1"/>
</dbReference>
<keyword evidence="6 14" id="KW-0547">Nucleotide-binding</keyword>
<dbReference type="PROSITE" id="PS00844">
    <property type="entry name" value="DALA_DALA_LIGASE_2"/>
    <property type="match status" value="1"/>
</dbReference>
<evidence type="ECO:0000313" key="17">
    <source>
        <dbReference type="Proteomes" id="UP001501257"/>
    </source>
</evidence>
<dbReference type="InterPro" id="IPR011127">
    <property type="entry name" value="Dala_Dala_lig_N"/>
</dbReference>
<evidence type="ECO:0000256" key="13">
    <source>
        <dbReference type="HAMAP-Rule" id="MF_00047"/>
    </source>
</evidence>
<comment type="catalytic activity">
    <reaction evidence="13">
        <text>2 D-alanine + ATP = D-alanyl-D-alanine + ADP + phosphate + H(+)</text>
        <dbReference type="Rhea" id="RHEA:11224"/>
        <dbReference type="ChEBI" id="CHEBI:15378"/>
        <dbReference type="ChEBI" id="CHEBI:30616"/>
        <dbReference type="ChEBI" id="CHEBI:43474"/>
        <dbReference type="ChEBI" id="CHEBI:57416"/>
        <dbReference type="ChEBI" id="CHEBI:57822"/>
        <dbReference type="ChEBI" id="CHEBI:456216"/>
        <dbReference type="EC" id="6.3.2.4"/>
    </reaction>
</comment>
<evidence type="ECO:0000256" key="4">
    <source>
        <dbReference type="ARBA" id="ARBA00022598"/>
    </source>
</evidence>
<evidence type="ECO:0000313" key="16">
    <source>
        <dbReference type="EMBL" id="GAA5226931.1"/>
    </source>
</evidence>
<dbReference type="SUPFAM" id="SSF52440">
    <property type="entry name" value="PreATP-grasp domain"/>
    <property type="match status" value="1"/>
</dbReference>
<keyword evidence="7 14" id="KW-0067">ATP-binding</keyword>
<evidence type="ECO:0000256" key="11">
    <source>
        <dbReference type="ARBA" id="ARBA00023211"/>
    </source>
</evidence>
<dbReference type="PANTHER" id="PTHR23132">
    <property type="entry name" value="D-ALANINE--D-ALANINE LIGASE"/>
    <property type="match status" value="1"/>
</dbReference>
<dbReference type="RefSeq" id="WP_210100595.1">
    <property type="nucleotide sequence ID" value="NZ_BAABLK010000024.1"/>
</dbReference>
<dbReference type="Gene3D" id="3.40.50.20">
    <property type="match status" value="1"/>
</dbReference>
<organism evidence="16 17">
    <name type="scientific">Paeniglutamicibacter antarcticus</name>
    <dbReference type="NCBI Taxonomy" id="494023"/>
    <lineage>
        <taxon>Bacteria</taxon>
        <taxon>Bacillati</taxon>
        <taxon>Actinomycetota</taxon>
        <taxon>Actinomycetes</taxon>
        <taxon>Micrococcales</taxon>
        <taxon>Micrococcaceae</taxon>
        <taxon>Paeniglutamicibacter</taxon>
    </lineage>
</organism>
<comment type="pathway">
    <text evidence="13">Cell wall biogenesis; peptidoglycan biosynthesis.</text>
</comment>
<dbReference type="GO" id="GO:0016874">
    <property type="term" value="F:ligase activity"/>
    <property type="evidence" value="ECO:0007669"/>
    <property type="project" value="UniProtKB-KW"/>
</dbReference>
<evidence type="ECO:0000256" key="2">
    <source>
        <dbReference type="ARBA" id="ARBA00001946"/>
    </source>
</evidence>
<keyword evidence="11" id="KW-0464">Manganese</keyword>
<evidence type="ECO:0000256" key="14">
    <source>
        <dbReference type="PROSITE-ProRule" id="PRU00409"/>
    </source>
</evidence>
<comment type="caution">
    <text evidence="16">The sequence shown here is derived from an EMBL/GenBank/DDBJ whole genome shotgun (WGS) entry which is preliminary data.</text>
</comment>
<evidence type="ECO:0000256" key="10">
    <source>
        <dbReference type="ARBA" id="ARBA00022984"/>
    </source>
</evidence>
<dbReference type="EC" id="6.3.2.4" evidence="13"/>
<dbReference type="NCBIfam" id="TIGR01205">
    <property type="entry name" value="D_ala_D_alaTIGR"/>
    <property type="match status" value="1"/>
</dbReference>
<comment type="cofactor">
    <cofactor evidence="1">
        <name>Mn(2+)</name>
        <dbReference type="ChEBI" id="CHEBI:29035"/>
    </cofactor>
</comment>
<comment type="function">
    <text evidence="13">Cell wall formation.</text>
</comment>
<evidence type="ECO:0000256" key="8">
    <source>
        <dbReference type="ARBA" id="ARBA00022842"/>
    </source>
</evidence>
<dbReference type="InterPro" id="IPR016185">
    <property type="entry name" value="PreATP-grasp_dom_sf"/>
</dbReference>
<protein>
    <recommendedName>
        <fullName evidence="13">D-alanine--D-alanine ligase</fullName>
        <ecNumber evidence="13">6.3.2.4</ecNumber>
    </recommendedName>
    <alternativeName>
        <fullName evidence="13">D-Ala-D-Ala ligase</fullName>
    </alternativeName>
    <alternativeName>
        <fullName evidence="13">D-alanylalanine synthetase</fullName>
    </alternativeName>
</protein>
<evidence type="ECO:0000256" key="12">
    <source>
        <dbReference type="ARBA" id="ARBA00023316"/>
    </source>
</evidence>
<evidence type="ECO:0000256" key="6">
    <source>
        <dbReference type="ARBA" id="ARBA00022741"/>
    </source>
</evidence>
<comment type="cofactor">
    <cofactor evidence="2">
        <name>Mg(2+)</name>
        <dbReference type="ChEBI" id="CHEBI:18420"/>
    </cofactor>
</comment>
<dbReference type="Gene3D" id="3.30.470.20">
    <property type="entry name" value="ATP-grasp fold, B domain"/>
    <property type="match status" value="1"/>
</dbReference>
<accession>A0ABP9TKI4</accession>
<dbReference type="Pfam" id="PF07478">
    <property type="entry name" value="Dala_Dala_lig_C"/>
    <property type="match status" value="1"/>
</dbReference>
<keyword evidence="9 13" id="KW-0133">Cell shape</keyword>
<dbReference type="PANTHER" id="PTHR23132:SF25">
    <property type="entry name" value="D-ALANINE--D-ALANINE LIGASE A"/>
    <property type="match status" value="1"/>
</dbReference>
<proteinExistence type="inferred from homology"/>
<evidence type="ECO:0000256" key="7">
    <source>
        <dbReference type="ARBA" id="ARBA00022840"/>
    </source>
</evidence>
<evidence type="ECO:0000259" key="15">
    <source>
        <dbReference type="PROSITE" id="PS50975"/>
    </source>
</evidence>
<keyword evidence="4 13" id="KW-0436">Ligase</keyword>
<dbReference type="Pfam" id="PF01820">
    <property type="entry name" value="Dala_Dala_lig_N"/>
    <property type="match status" value="1"/>
</dbReference>
<keyword evidence="12 13" id="KW-0961">Cell wall biogenesis/degradation</keyword>
<dbReference type="HAMAP" id="MF_00047">
    <property type="entry name" value="Dala_Dala_lig"/>
    <property type="match status" value="1"/>
</dbReference>
<dbReference type="Proteomes" id="UP001501257">
    <property type="component" value="Unassembled WGS sequence"/>
</dbReference>
<keyword evidence="8" id="KW-0460">Magnesium</keyword>